<comment type="caution">
    <text evidence="4">The sequence shown here is derived from an EMBL/GenBank/DDBJ whole genome shotgun (WGS) entry which is preliminary data.</text>
</comment>
<dbReference type="SUPFAM" id="SSF54665">
    <property type="entry name" value="CO dehydrogenase molybdoprotein N-domain-like"/>
    <property type="match status" value="1"/>
</dbReference>
<evidence type="ECO:0000259" key="3">
    <source>
        <dbReference type="SMART" id="SM01008"/>
    </source>
</evidence>
<dbReference type="SMART" id="SM01008">
    <property type="entry name" value="Ald_Xan_dh_C"/>
    <property type="match status" value="1"/>
</dbReference>
<reference evidence="4" key="1">
    <citation type="submission" date="2020-10" db="EMBL/GenBank/DDBJ databases">
        <authorList>
            <person name="Gilroy R."/>
        </authorList>
    </citation>
    <scope>NUCLEOTIDE SEQUENCE</scope>
    <source>
        <strain evidence="4">ChiBcolR7-354</strain>
    </source>
</reference>
<dbReference type="InterPro" id="IPR046867">
    <property type="entry name" value="AldOxase/xan_DH_MoCoBD2"/>
</dbReference>
<dbReference type="AlphaFoldDB" id="A0A9D0ZEJ1"/>
<evidence type="ECO:0000256" key="2">
    <source>
        <dbReference type="ARBA" id="ARBA00023002"/>
    </source>
</evidence>
<evidence type="ECO:0000313" key="5">
    <source>
        <dbReference type="Proteomes" id="UP000824262"/>
    </source>
</evidence>
<dbReference type="Pfam" id="PF02738">
    <property type="entry name" value="MoCoBD_1"/>
    <property type="match status" value="1"/>
</dbReference>
<dbReference type="GO" id="GO:0016491">
    <property type="term" value="F:oxidoreductase activity"/>
    <property type="evidence" value="ECO:0007669"/>
    <property type="project" value="UniProtKB-KW"/>
</dbReference>
<name>A0A9D0ZEJ1_9FIRM</name>
<dbReference type="InterPro" id="IPR016208">
    <property type="entry name" value="Ald_Oxase/xanthine_DH-like"/>
</dbReference>
<reference evidence="4" key="2">
    <citation type="journal article" date="2021" name="PeerJ">
        <title>Extensive microbial diversity within the chicken gut microbiome revealed by metagenomics and culture.</title>
        <authorList>
            <person name="Gilroy R."/>
            <person name="Ravi A."/>
            <person name="Getino M."/>
            <person name="Pursley I."/>
            <person name="Horton D.L."/>
            <person name="Alikhan N.F."/>
            <person name="Baker D."/>
            <person name="Gharbi K."/>
            <person name="Hall N."/>
            <person name="Watson M."/>
            <person name="Adriaenssens E.M."/>
            <person name="Foster-Nyarko E."/>
            <person name="Jarju S."/>
            <person name="Secka A."/>
            <person name="Antonio M."/>
            <person name="Oren A."/>
            <person name="Chaudhuri R.R."/>
            <person name="La Ragione R."/>
            <person name="Hildebrand F."/>
            <person name="Pallen M.J."/>
        </authorList>
    </citation>
    <scope>NUCLEOTIDE SEQUENCE</scope>
    <source>
        <strain evidence="4">ChiBcolR7-354</strain>
    </source>
</reference>
<dbReference type="InterPro" id="IPR036856">
    <property type="entry name" value="Ald_Oxase/Xan_DH_a/b_sf"/>
</dbReference>
<dbReference type="PANTHER" id="PTHR11908:SF132">
    <property type="entry name" value="ALDEHYDE OXIDASE 1-RELATED"/>
    <property type="match status" value="1"/>
</dbReference>
<keyword evidence="1" id="KW-0500">Molybdenum</keyword>
<gene>
    <name evidence="4" type="ORF">IAB77_07630</name>
</gene>
<dbReference type="GO" id="GO:0005506">
    <property type="term" value="F:iron ion binding"/>
    <property type="evidence" value="ECO:0007669"/>
    <property type="project" value="InterPro"/>
</dbReference>
<dbReference type="EMBL" id="DVGA01000077">
    <property type="protein sequence ID" value="HIQ79113.1"/>
    <property type="molecule type" value="Genomic_DNA"/>
</dbReference>
<dbReference type="PANTHER" id="PTHR11908">
    <property type="entry name" value="XANTHINE DEHYDROGENASE"/>
    <property type="match status" value="1"/>
</dbReference>
<protein>
    <submittedName>
        <fullName evidence="4">Xanthine dehydrogenase family protein molybdopterin-binding subunit</fullName>
    </submittedName>
</protein>
<keyword evidence="2" id="KW-0560">Oxidoreductase</keyword>
<accession>A0A9D0ZEJ1</accession>
<dbReference type="Proteomes" id="UP000824262">
    <property type="component" value="Unassembled WGS sequence"/>
</dbReference>
<dbReference type="InterPro" id="IPR000674">
    <property type="entry name" value="Ald_Oxase/Xan_DH_a/b"/>
</dbReference>
<dbReference type="Gene3D" id="3.90.1170.50">
    <property type="entry name" value="Aldehyde oxidase/xanthine dehydrogenase, a/b hammerhead"/>
    <property type="match status" value="1"/>
</dbReference>
<dbReference type="Pfam" id="PF20256">
    <property type="entry name" value="MoCoBD_2"/>
    <property type="match status" value="1"/>
</dbReference>
<evidence type="ECO:0000313" key="4">
    <source>
        <dbReference type="EMBL" id="HIQ79113.1"/>
    </source>
</evidence>
<dbReference type="SUPFAM" id="SSF56003">
    <property type="entry name" value="Molybdenum cofactor-binding domain"/>
    <property type="match status" value="1"/>
</dbReference>
<organism evidence="4 5">
    <name type="scientific">Candidatus Scatomorpha intestinavium</name>
    <dbReference type="NCBI Taxonomy" id="2840922"/>
    <lineage>
        <taxon>Bacteria</taxon>
        <taxon>Bacillati</taxon>
        <taxon>Bacillota</taxon>
        <taxon>Clostridia</taxon>
        <taxon>Eubacteriales</taxon>
        <taxon>Candidatus Scatomorpha</taxon>
    </lineage>
</organism>
<dbReference type="Gene3D" id="3.30.365.10">
    <property type="entry name" value="Aldehyde oxidase/xanthine dehydrogenase, molybdopterin binding domain"/>
    <property type="match status" value="4"/>
</dbReference>
<feature type="domain" description="Aldehyde oxidase/xanthine dehydrogenase a/b hammerhead" evidence="3">
    <location>
        <begin position="21"/>
        <end position="129"/>
    </location>
</feature>
<proteinExistence type="predicted"/>
<dbReference type="Pfam" id="PF01315">
    <property type="entry name" value="Ald_Xan_dh_C"/>
    <property type="match status" value="1"/>
</dbReference>
<dbReference type="InterPro" id="IPR037165">
    <property type="entry name" value="AldOxase/xan_DH_Mopterin-bd_sf"/>
</dbReference>
<sequence>MTEMRHIGRETKRILGSDIVSGKAMYTGDFHPAGMHYGKILHSPYPFARIRSIDYSRAMAMPGVKCVVTHDDIDPDLSINNGFTPPRHPNVLDEYVRFVGDAVALVVAETEDIAEEACKLIDVDYEVLEPVFTIDEALKPDAPQLYKVFPGNIAPHKNNLNFETGDIEQGFSEADYVVDIETGMDNGQNPMPLEAPVIVAEWKNDTLDLIASCAAPAYCQQNVASSMNLRYEQVRIVAPAVGGSFGSKLYSGNVQVLVLAGLMAMKAHVPVMLRYTREEHLSFHQNRMTTKAHIKLGLKKDATVTAVEMRQYSDAGYCASTQEFMMAVGTNSLIHLTKTPNKKYDGDVVVTNHMCSGSFRGYGYLESTTLLSRAIFEGCEKLGIDPVEYLRKNALTVGEHFFNANAGPHFDQVNAVFDWSHLVEESAKAFGWKDKWKGWGVPTWTSPDGRYVRGVGVFSAGHADTGGKPSNASVTLTGLGGVYVNTVMVDFGAGTREVMQKVAAEALNMPLENVRLSPADTQAAPPDFGSTGSRSTYCGGICVKRACDDILEQIGKRAEAKLGIPAAEVRFGNGFVWQEGNPDKKWPLFPFIMGKVDGITGVGHHNGVDNSTIYQIQFVEIEVDKELGTIKVIDHFSGADAGRIINPLSAKNQMESFFAGIDIACMEETVYDPHDYRVLNANNIDYKMRLFNGVPHHDHLVLESCKSADSPYPFGANGIGEPTIAPGGPAITMALYNACGIMLESYPYTPGKVLAALKEKEENA</sequence>
<evidence type="ECO:0000256" key="1">
    <source>
        <dbReference type="ARBA" id="ARBA00022505"/>
    </source>
</evidence>
<dbReference type="InterPro" id="IPR008274">
    <property type="entry name" value="AldOxase/xan_DH_MoCoBD1"/>
</dbReference>